<gene>
    <name evidence="2" type="ORF">HERI1096_LOCUS37595</name>
</gene>
<name>A0A7S3BZ56_9EUKA</name>
<dbReference type="AlphaFoldDB" id="A0A7S3BZ56"/>
<protein>
    <recommendedName>
        <fullName evidence="1">VPS9 domain-containing protein</fullName>
    </recommendedName>
</protein>
<dbReference type="PROSITE" id="PS51205">
    <property type="entry name" value="VPS9"/>
    <property type="match status" value="1"/>
</dbReference>
<feature type="domain" description="VPS9" evidence="1">
    <location>
        <begin position="1"/>
        <end position="129"/>
    </location>
</feature>
<dbReference type="SUPFAM" id="SSF109993">
    <property type="entry name" value="VPS9 domain"/>
    <property type="match status" value="1"/>
</dbReference>
<sequence length="143" mass="15546">MGPHTHGYGQVRAEEVGVDEACCTGPRWSAALTALGLMGSHFSPADKVECLAACCAQLSQLTDPCDGSFVRLVALAVLRANPSQLHSQLEYIARFVHPDRLWSAEFGGSFSIVRAAMQYLSIQDPGSFNRRGNHERSLHVEFG</sequence>
<dbReference type="EMBL" id="HBHX01068089">
    <property type="protein sequence ID" value="CAE0148865.1"/>
    <property type="molecule type" value="Transcribed_RNA"/>
</dbReference>
<dbReference type="InterPro" id="IPR003123">
    <property type="entry name" value="VPS9"/>
</dbReference>
<dbReference type="InterPro" id="IPR037191">
    <property type="entry name" value="VPS9_dom_sf"/>
</dbReference>
<evidence type="ECO:0000313" key="2">
    <source>
        <dbReference type="EMBL" id="CAE0148865.1"/>
    </source>
</evidence>
<proteinExistence type="predicted"/>
<dbReference type="Gene3D" id="1.20.1050.80">
    <property type="entry name" value="VPS9 domain"/>
    <property type="match status" value="1"/>
</dbReference>
<reference evidence="2" key="1">
    <citation type="submission" date="2021-01" db="EMBL/GenBank/DDBJ databases">
        <authorList>
            <person name="Corre E."/>
            <person name="Pelletier E."/>
            <person name="Niang G."/>
            <person name="Scheremetjew M."/>
            <person name="Finn R."/>
            <person name="Kale V."/>
            <person name="Holt S."/>
            <person name="Cochrane G."/>
            <person name="Meng A."/>
            <person name="Brown T."/>
            <person name="Cohen L."/>
        </authorList>
    </citation>
    <scope>NUCLEOTIDE SEQUENCE</scope>
    <source>
        <strain evidence="2">CCMP281</strain>
    </source>
</reference>
<accession>A0A7S3BZ56</accession>
<dbReference type="Pfam" id="PF02204">
    <property type="entry name" value="VPS9"/>
    <property type="match status" value="1"/>
</dbReference>
<evidence type="ECO:0000259" key="1">
    <source>
        <dbReference type="PROSITE" id="PS51205"/>
    </source>
</evidence>
<organism evidence="2">
    <name type="scientific">Haptolina ericina</name>
    <dbReference type="NCBI Taxonomy" id="156174"/>
    <lineage>
        <taxon>Eukaryota</taxon>
        <taxon>Haptista</taxon>
        <taxon>Haptophyta</taxon>
        <taxon>Prymnesiophyceae</taxon>
        <taxon>Prymnesiales</taxon>
        <taxon>Prymnesiaceae</taxon>
        <taxon>Haptolina</taxon>
    </lineage>
</organism>